<dbReference type="InterPro" id="IPR001653">
    <property type="entry name" value="DAP_epimerase_DapF"/>
</dbReference>
<dbReference type="RefSeq" id="WP_202242052.1">
    <property type="nucleotide sequence ID" value="NZ_JAESIY010000001.1"/>
</dbReference>
<dbReference type="SUPFAM" id="SSF54506">
    <property type="entry name" value="Diaminopimelate epimerase-like"/>
    <property type="match status" value="2"/>
</dbReference>
<keyword evidence="6" id="KW-1185">Reference proteome</keyword>
<dbReference type="PANTHER" id="PTHR31689">
    <property type="entry name" value="DIAMINOPIMELATE EPIMERASE, CHLOROPLASTIC"/>
    <property type="match status" value="1"/>
</dbReference>
<comment type="caution">
    <text evidence="3">Lacks conserved residue(s) required for the propagation of feature annotation.</text>
</comment>
<comment type="similarity">
    <text evidence="1 3">Belongs to the diaminopimelate epimerase family.</text>
</comment>
<protein>
    <recommendedName>
        <fullName evidence="3 4">Diaminopimelate epimerase</fullName>
        <shortName evidence="3">DAP epimerase</shortName>
        <ecNumber evidence="3 4">5.1.1.7</ecNumber>
    </recommendedName>
    <alternativeName>
        <fullName evidence="3">PLP-independent amino acid racemase</fullName>
    </alternativeName>
</protein>
<evidence type="ECO:0000313" key="6">
    <source>
        <dbReference type="Proteomes" id="UP000659388"/>
    </source>
</evidence>
<dbReference type="NCBIfam" id="TIGR00652">
    <property type="entry name" value="DapF"/>
    <property type="match status" value="1"/>
</dbReference>
<gene>
    <name evidence="3" type="primary">dapF</name>
    <name evidence="5" type="ORF">JL102_02275</name>
</gene>
<proteinExistence type="inferred from homology"/>
<dbReference type="GO" id="GO:0009089">
    <property type="term" value="P:lysine biosynthetic process via diaminopimelate"/>
    <property type="evidence" value="ECO:0007669"/>
    <property type="project" value="UniProtKB-UniRule"/>
</dbReference>
<comment type="catalytic activity">
    <reaction evidence="3">
        <text>(2S,6S)-2,6-diaminopimelate = meso-2,6-diaminopimelate</text>
        <dbReference type="Rhea" id="RHEA:15393"/>
        <dbReference type="ChEBI" id="CHEBI:57609"/>
        <dbReference type="ChEBI" id="CHEBI:57791"/>
        <dbReference type="EC" id="5.1.1.7"/>
    </reaction>
</comment>
<dbReference type="EMBL" id="JAESIY010000001">
    <property type="protein sequence ID" value="MBL3654943.1"/>
    <property type="molecule type" value="Genomic_DNA"/>
</dbReference>
<feature type="binding site" evidence="3">
    <location>
        <begin position="74"/>
        <end position="75"/>
    </location>
    <ligand>
        <name>substrate</name>
    </ligand>
</feature>
<evidence type="ECO:0000256" key="1">
    <source>
        <dbReference type="ARBA" id="ARBA00010219"/>
    </source>
</evidence>
<reference evidence="5" key="1">
    <citation type="submission" date="2021-01" db="EMBL/GenBank/DDBJ databases">
        <title>Fulvivirga kasyanovii gen. nov., sp nov., a novel member of the phylum Bacteroidetes isolated from seawater in a mussel farm.</title>
        <authorList>
            <person name="Zhao L.-H."/>
            <person name="Wang Z.-J."/>
        </authorList>
    </citation>
    <scope>NUCLEOTIDE SEQUENCE</scope>
    <source>
        <strain evidence="5">2943</strain>
    </source>
</reference>
<dbReference type="AlphaFoldDB" id="A0A937F6F4"/>
<keyword evidence="3" id="KW-0963">Cytoplasm</keyword>
<evidence type="ECO:0000256" key="3">
    <source>
        <dbReference type="HAMAP-Rule" id="MF_00197"/>
    </source>
</evidence>
<feature type="active site" description="Proton acceptor" evidence="3">
    <location>
        <position position="198"/>
    </location>
</feature>
<comment type="subcellular location">
    <subcellularLocation>
        <location evidence="3">Cytoplasm</location>
    </subcellularLocation>
</comment>
<feature type="binding site" evidence="3">
    <location>
        <begin position="188"/>
        <end position="189"/>
    </location>
    <ligand>
        <name>substrate</name>
    </ligand>
</feature>
<feature type="site" description="Could be important to modulate the pK values of the two catalytic cysteine residues" evidence="3">
    <location>
        <position position="188"/>
    </location>
</feature>
<comment type="pathway">
    <text evidence="3">Amino-acid biosynthesis; L-lysine biosynthesis via DAP pathway; DL-2,6-diaminopimelate from LL-2,6-diaminopimelate: step 1/1.</text>
</comment>
<feature type="binding site" evidence="3">
    <location>
        <position position="65"/>
    </location>
    <ligand>
        <name>substrate</name>
    </ligand>
</feature>
<organism evidence="5 6">
    <name type="scientific">Fulvivirga sediminis</name>
    <dbReference type="NCBI Taxonomy" id="2803949"/>
    <lineage>
        <taxon>Bacteria</taxon>
        <taxon>Pseudomonadati</taxon>
        <taxon>Bacteroidota</taxon>
        <taxon>Cytophagia</taxon>
        <taxon>Cytophagales</taxon>
        <taxon>Fulvivirgaceae</taxon>
        <taxon>Fulvivirga</taxon>
    </lineage>
</organism>
<keyword evidence="2 3" id="KW-0413">Isomerase</keyword>
<dbReference type="Gene3D" id="3.10.310.10">
    <property type="entry name" value="Diaminopimelate Epimerase, Chain A, domain 1"/>
    <property type="match status" value="2"/>
</dbReference>
<comment type="caution">
    <text evidence="5">The sequence shown here is derived from an EMBL/GenBank/DDBJ whole genome shotgun (WGS) entry which is preliminary data.</text>
</comment>
<sequence>MTSIDFYKYQATGNDFILIDNRDPQLELTKEEIIHLCDRKFGIGSDGLILIQNHEEYDFEMVFYNPDSSQSLCGNGSRCAVNFAKFLGIIDSTTHFLAFDGVHFAEILDNGEVRLKMSDVQNVRLMGDGIFVDTGSPHLIKYVINIDNFRVYEEGKAIRNGGLFKAAGVNVNFVEITGADQIFVRTYERGVENETLSCGTGVTAAALASSTKELNSPVKVNTKGGNLSVEFEKNEDMSFSNVYLLGPAKEVFKGSIELDK</sequence>
<dbReference type="Proteomes" id="UP000659388">
    <property type="component" value="Unassembled WGS sequence"/>
</dbReference>
<feature type="site" description="Could be important to modulate the pK values of the two catalytic cysteine residues" evidence="3">
    <location>
        <position position="138"/>
    </location>
</feature>
<keyword evidence="3" id="KW-0028">Amino-acid biosynthesis</keyword>
<dbReference type="Pfam" id="PF01678">
    <property type="entry name" value="DAP_epimerase"/>
    <property type="match status" value="2"/>
</dbReference>
<evidence type="ECO:0000256" key="4">
    <source>
        <dbReference type="NCBIfam" id="TIGR00652"/>
    </source>
</evidence>
<dbReference type="GO" id="GO:0008837">
    <property type="term" value="F:diaminopimelate epimerase activity"/>
    <property type="evidence" value="ECO:0007669"/>
    <property type="project" value="UniProtKB-UniRule"/>
</dbReference>
<evidence type="ECO:0000313" key="5">
    <source>
        <dbReference type="EMBL" id="MBL3654943.1"/>
    </source>
</evidence>
<evidence type="ECO:0000256" key="2">
    <source>
        <dbReference type="ARBA" id="ARBA00023235"/>
    </source>
</evidence>
<name>A0A937F6F4_9BACT</name>
<dbReference type="PANTHER" id="PTHR31689:SF0">
    <property type="entry name" value="DIAMINOPIMELATE EPIMERASE"/>
    <property type="match status" value="1"/>
</dbReference>
<dbReference type="EC" id="5.1.1.7" evidence="3 4"/>
<feature type="binding site" evidence="3">
    <location>
        <begin position="199"/>
        <end position="200"/>
    </location>
    <ligand>
        <name>substrate</name>
    </ligand>
</feature>
<comment type="subunit">
    <text evidence="3">Homodimer.</text>
</comment>
<dbReference type="HAMAP" id="MF_00197">
    <property type="entry name" value="DAP_epimerase"/>
    <property type="match status" value="1"/>
</dbReference>
<feature type="active site" description="Proton donor" evidence="3">
    <location>
        <position position="73"/>
    </location>
</feature>
<feature type="binding site" evidence="3">
    <location>
        <position position="170"/>
    </location>
    <ligand>
        <name>substrate</name>
    </ligand>
</feature>
<accession>A0A937F6F4</accession>
<feature type="binding site" evidence="3">
    <location>
        <position position="14"/>
    </location>
    <ligand>
        <name>substrate</name>
    </ligand>
</feature>
<comment type="function">
    <text evidence="3">Catalyzes the stereoinversion of LL-2,6-diaminopimelate (L,L-DAP) to meso-diaminopimelate (meso-DAP), a precursor of L-lysine and an essential component of the bacterial peptidoglycan.</text>
</comment>
<dbReference type="GO" id="GO:0005829">
    <property type="term" value="C:cytosol"/>
    <property type="evidence" value="ECO:0007669"/>
    <property type="project" value="TreeGrafter"/>
</dbReference>
<keyword evidence="3" id="KW-0457">Lysine biosynthesis</keyword>